<keyword evidence="3" id="KW-0479">Metal-binding</keyword>
<dbReference type="EMBL" id="UINC01218064">
    <property type="protein sequence ID" value="SVE44929.1"/>
    <property type="molecule type" value="Genomic_DNA"/>
</dbReference>
<keyword evidence="4" id="KW-0862">Zinc</keyword>
<sequence length="88" mass="9418">MCAPNGARKTKADHPELPIAAGELANCAESILDAGASLIHVHVRNTEGEHSLDVDEYRRVLAAIQARVGDSLVAQVTTEACGIYSRYE</sequence>
<protein>
    <recommendedName>
        <fullName evidence="6">3-keto-5-aminohexanoate cleavage enzyme</fullName>
    </recommendedName>
</protein>
<evidence type="ECO:0000256" key="4">
    <source>
        <dbReference type="ARBA" id="ARBA00022833"/>
    </source>
</evidence>
<evidence type="ECO:0000313" key="5">
    <source>
        <dbReference type="EMBL" id="SVE44929.1"/>
    </source>
</evidence>
<dbReference type="GO" id="GO:0046872">
    <property type="term" value="F:metal ion binding"/>
    <property type="evidence" value="ECO:0007669"/>
    <property type="project" value="UniProtKB-KW"/>
</dbReference>
<dbReference type="PANTHER" id="PTHR37418">
    <property type="entry name" value="3-KETO-5-AMINOHEXANOATE CLEAVAGE ENZYME-RELATED"/>
    <property type="match status" value="1"/>
</dbReference>
<dbReference type="Gene3D" id="3.20.20.70">
    <property type="entry name" value="Aldolase class I"/>
    <property type="match status" value="1"/>
</dbReference>
<dbReference type="Pfam" id="PF05853">
    <property type="entry name" value="BKACE"/>
    <property type="match status" value="1"/>
</dbReference>
<gene>
    <name evidence="5" type="ORF">METZ01_LOCUS497783</name>
</gene>
<dbReference type="GO" id="GO:0043720">
    <property type="term" value="F:3-keto-5-aminohexanoate cleavage activity"/>
    <property type="evidence" value="ECO:0007669"/>
    <property type="project" value="InterPro"/>
</dbReference>
<dbReference type="PANTHER" id="PTHR37418:SF2">
    <property type="entry name" value="3-KETO-5-AMINOHEXANOATE CLEAVAGE ENZYME"/>
    <property type="match status" value="1"/>
</dbReference>
<evidence type="ECO:0000256" key="1">
    <source>
        <dbReference type="ARBA" id="ARBA00001947"/>
    </source>
</evidence>
<reference evidence="5" key="1">
    <citation type="submission" date="2018-05" db="EMBL/GenBank/DDBJ databases">
        <authorList>
            <person name="Lanie J.A."/>
            <person name="Ng W.-L."/>
            <person name="Kazmierczak K.M."/>
            <person name="Andrzejewski T.M."/>
            <person name="Davidsen T.M."/>
            <person name="Wayne K.J."/>
            <person name="Tettelin H."/>
            <person name="Glass J.I."/>
            <person name="Rusch D."/>
            <person name="Podicherti R."/>
            <person name="Tsui H.-C.T."/>
            <person name="Winkler M.E."/>
        </authorList>
    </citation>
    <scope>NUCLEOTIDE SEQUENCE</scope>
</reference>
<proteinExistence type="predicted"/>
<accession>A0A383DKR2</accession>
<keyword evidence="2" id="KW-0808">Transferase</keyword>
<dbReference type="InterPro" id="IPR008567">
    <property type="entry name" value="BKACE"/>
</dbReference>
<evidence type="ECO:0000256" key="2">
    <source>
        <dbReference type="ARBA" id="ARBA00022679"/>
    </source>
</evidence>
<evidence type="ECO:0000256" key="3">
    <source>
        <dbReference type="ARBA" id="ARBA00022723"/>
    </source>
</evidence>
<name>A0A383DKR2_9ZZZZ</name>
<dbReference type="AlphaFoldDB" id="A0A383DKR2"/>
<dbReference type="InterPro" id="IPR013785">
    <property type="entry name" value="Aldolase_TIM"/>
</dbReference>
<organism evidence="5">
    <name type="scientific">marine metagenome</name>
    <dbReference type="NCBI Taxonomy" id="408172"/>
    <lineage>
        <taxon>unclassified sequences</taxon>
        <taxon>metagenomes</taxon>
        <taxon>ecological metagenomes</taxon>
    </lineage>
</organism>
<feature type="non-terminal residue" evidence="5">
    <location>
        <position position="88"/>
    </location>
</feature>
<comment type="cofactor">
    <cofactor evidence="1">
        <name>Zn(2+)</name>
        <dbReference type="ChEBI" id="CHEBI:29105"/>
    </cofactor>
</comment>
<evidence type="ECO:0008006" key="6">
    <source>
        <dbReference type="Google" id="ProtNLM"/>
    </source>
</evidence>